<sequence>MKKKHLRMFRRILAGTAILTVLVPVRAQVSNPSEWSGFVKGSGNTVVVDTFRMQTFSGAAGDNWEYTGSDGVVIEKGRGLKIPLKGKVSFEPYTLESFQRVSAVITLFAHSIVAGDTLFVELDNKNGKNRGGAVYPQGKDKPVESVRFGSNPYRLDFFASTLKANTQGYFLIDSIYAKDTIPRYSLFSGTGNWNDKSCWSHLPPFRHRRALINGVVEINSLVQCNQASLADGRLHITDNGHFIVDELFLHNTDISLTVAGELTVNKQITIYYTFPEKGKWHFLSFPFDVSLKGLDPRFELKDDTFSGNGNYLYVQTYNSDKRASSQQATGNWEVFPMPSSLENPFIFEKGKGYLVALDATASDNTLTFSVDKENIPDNFGKGTSIPINISSSGDANSGHSGWYLCGNPLPEPLELSRIKLDPALDGNIYLYDGNTYKPYPIGSNYALPPLAAFFVKATAATELTITGELSEANVILLKSDFSLRSELAEPTEVKTQISQVEKETGKSFIKGNTLYLEDLPSAGKVKVIDVAGRVVYSRAVSNRSSVLPLSLRSGLYIIIVEAGGYRAQHKCVLTQ</sequence>
<dbReference type="RefSeq" id="WP_028726403.1">
    <property type="nucleotide sequence ID" value="NZ_AUAE01000009.1"/>
</dbReference>
<reference evidence="2 3" key="1">
    <citation type="submission" date="2013-04" db="EMBL/GenBank/DDBJ databases">
        <title>The Genome Sequence of Parabacteroides gordonii DSM 23371.</title>
        <authorList>
            <consortium name="The Broad Institute Genomics Platform"/>
            <person name="Earl A."/>
            <person name="Ward D."/>
            <person name="Feldgarden M."/>
            <person name="Gevers D."/>
            <person name="Martens E."/>
            <person name="Sakamoto M."/>
            <person name="Benno Y."/>
            <person name="Suzuki N."/>
            <person name="Matsunaga N."/>
            <person name="Koshihara K."/>
            <person name="Seki M."/>
            <person name="Komiya H."/>
            <person name="Walker B."/>
            <person name="Young S."/>
            <person name="Zeng Q."/>
            <person name="Gargeya S."/>
            <person name="Fitzgerald M."/>
            <person name="Haas B."/>
            <person name="Abouelleil A."/>
            <person name="Allen A.W."/>
            <person name="Alvarado L."/>
            <person name="Arachchi H.M."/>
            <person name="Berlin A.M."/>
            <person name="Chapman S.B."/>
            <person name="Gainer-Dewar J."/>
            <person name="Goldberg J."/>
            <person name="Griggs A."/>
            <person name="Gujja S."/>
            <person name="Hansen M."/>
            <person name="Howarth C."/>
            <person name="Imamovic A."/>
            <person name="Ireland A."/>
            <person name="Larimer J."/>
            <person name="McCowan C."/>
            <person name="Murphy C."/>
            <person name="Pearson M."/>
            <person name="Poon T.W."/>
            <person name="Priest M."/>
            <person name="Roberts A."/>
            <person name="Saif S."/>
            <person name="Shea T."/>
            <person name="Sisk P."/>
            <person name="Sykes S."/>
            <person name="Wortman J."/>
            <person name="Nusbaum C."/>
            <person name="Birren B."/>
        </authorList>
    </citation>
    <scope>NUCLEOTIDE SEQUENCE [LARGE SCALE GENOMIC DNA]</scope>
    <source>
        <strain evidence="2 3">MS-1</strain>
    </source>
</reference>
<dbReference type="HOGENOM" id="CLU_454801_0_0_10"/>
<dbReference type="Proteomes" id="UP000033035">
    <property type="component" value="Unassembled WGS sequence"/>
</dbReference>
<gene>
    <name evidence="2" type="ORF">HMPREF1536_01506</name>
</gene>
<feature type="chain" id="PRO_5002490260" evidence="1">
    <location>
        <begin position="28"/>
        <end position="575"/>
    </location>
</feature>
<protein>
    <submittedName>
        <fullName evidence="2">Por secretion system C-terminal sorting domain-containing protein</fullName>
    </submittedName>
</protein>
<name>A0A0F5JLQ2_9BACT</name>
<keyword evidence="1" id="KW-0732">Signal</keyword>
<evidence type="ECO:0000256" key="1">
    <source>
        <dbReference type="SAM" id="SignalP"/>
    </source>
</evidence>
<keyword evidence="3" id="KW-1185">Reference proteome</keyword>
<evidence type="ECO:0000313" key="2">
    <source>
        <dbReference type="EMBL" id="KKB58629.1"/>
    </source>
</evidence>
<accession>A0A0F5JLQ2</accession>
<dbReference type="STRING" id="1203610.HMPREF1536_01506"/>
<dbReference type="AlphaFoldDB" id="A0A0F5JLQ2"/>
<feature type="signal peptide" evidence="1">
    <location>
        <begin position="1"/>
        <end position="27"/>
    </location>
</feature>
<dbReference type="InterPro" id="IPR026444">
    <property type="entry name" value="Secre_tail"/>
</dbReference>
<dbReference type="EMBL" id="AQHW01000009">
    <property type="protein sequence ID" value="KKB58629.1"/>
    <property type="molecule type" value="Genomic_DNA"/>
</dbReference>
<comment type="caution">
    <text evidence="2">The sequence shown here is derived from an EMBL/GenBank/DDBJ whole genome shotgun (WGS) entry which is preliminary data.</text>
</comment>
<dbReference type="NCBIfam" id="TIGR04183">
    <property type="entry name" value="Por_Secre_tail"/>
    <property type="match status" value="1"/>
</dbReference>
<proteinExistence type="predicted"/>
<organism evidence="2 3">
    <name type="scientific">Parabacteroides gordonii MS-1 = DSM 23371</name>
    <dbReference type="NCBI Taxonomy" id="1203610"/>
    <lineage>
        <taxon>Bacteria</taxon>
        <taxon>Pseudomonadati</taxon>
        <taxon>Bacteroidota</taxon>
        <taxon>Bacteroidia</taxon>
        <taxon>Bacteroidales</taxon>
        <taxon>Tannerellaceae</taxon>
        <taxon>Parabacteroides</taxon>
    </lineage>
</organism>
<dbReference type="PATRIC" id="fig|1203610.3.peg.1542"/>
<evidence type="ECO:0000313" key="3">
    <source>
        <dbReference type="Proteomes" id="UP000033035"/>
    </source>
</evidence>